<dbReference type="eggNOG" id="ENOG502QX9B">
    <property type="taxonomic scope" value="Eukaryota"/>
</dbReference>
<feature type="transmembrane region" description="Helical" evidence="1">
    <location>
        <begin position="112"/>
        <end position="138"/>
    </location>
</feature>
<sequence>MEPADSSHPTRERLANCKKFVNYPLILLLCRIILSISQLSVALYVWSIFRTLSRLESGGKYDLDLATVTESNVDVTWVPTIERDDTKSELYGMNKYFNLFMIRLLHYFHGKVLDFLLCPSIIVFILMTIQSISDIIQWYKSRLGRSHLSKSNIKFRSILYFGASVAIILQYIFVIFYSENICRTEMLYPFLFWKKNGTLTRSELLATGSCKLGKRLILSIILTSLSLVPDTFLLILGVLPTFRTFAIIHGLKFFGSIIILGFIIITFNLKKYINIAQNPNILDNSENVINNVSKDGIKTLYKQLRYKYNLSPINNYSDMINYRVSKTVTRLSSPTGIDDKVLSLFKLSETDFDANMHLSYFIFTRNIHKQTLQTIKSFIYSGLYVVVVSFVDAVVGLLLLIKQQRFLVPVLGFVNFVSWIAQIFHTIMVQFPIYNSRFFCEIKEYTPTTRHISFETVTICNWICEMITLFQTYRGVAIVLASLSFISMINLGILYK</sequence>
<feature type="transmembrane region" description="Helical" evidence="1">
    <location>
        <begin position="20"/>
        <end position="46"/>
    </location>
</feature>
<accession>L0B1V7</accession>
<evidence type="ECO:0000313" key="2">
    <source>
        <dbReference type="EMBL" id="AFZ81114.1"/>
    </source>
</evidence>
<keyword evidence="1" id="KW-1133">Transmembrane helix</keyword>
<dbReference type="EMBL" id="CP001670">
    <property type="protein sequence ID" value="AFZ81114.1"/>
    <property type="molecule type" value="Genomic_DNA"/>
</dbReference>
<dbReference type="Proteomes" id="UP000031512">
    <property type="component" value="Chromosome 3"/>
</dbReference>
<keyword evidence="3" id="KW-1185">Reference proteome</keyword>
<feature type="transmembrane region" description="Helical" evidence="1">
    <location>
        <begin position="407"/>
        <end position="431"/>
    </location>
</feature>
<dbReference type="OrthoDB" id="365248at2759"/>
<gene>
    <name evidence="2" type="ORF">BEWA_005220</name>
</gene>
<dbReference type="VEuPathDB" id="PiroplasmaDB:BEWA_005220"/>
<reference evidence="2 3" key="1">
    <citation type="journal article" date="2012" name="BMC Genomics">
        <title>Comparative genomic analysis and phylogenetic position of Theileria equi.</title>
        <authorList>
            <person name="Kappmeyer L.S."/>
            <person name="Thiagarajan M."/>
            <person name="Herndon D.R."/>
            <person name="Ramsay J.D."/>
            <person name="Caler E."/>
            <person name="Djikeng A."/>
            <person name="Gillespie J.J."/>
            <person name="Lau A.O."/>
            <person name="Roalson E.H."/>
            <person name="Silva J.C."/>
            <person name="Silva M.G."/>
            <person name="Suarez C.E."/>
            <person name="Ueti M.W."/>
            <person name="Nene V.M."/>
            <person name="Mealey R.H."/>
            <person name="Knowles D.P."/>
            <person name="Brayton K.A."/>
        </authorList>
    </citation>
    <scope>NUCLEOTIDE SEQUENCE [LARGE SCALE GENOMIC DNA]</scope>
    <source>
        <strain evidence="2 3">WA</strain>
    </source>
</reference>
<dbReference type="KEGG" id="beq:BEWA_005220"/>
<feature type="transmembrane region" description="Helical" evidence="1">
    <location>
        <begin position="476"/>
        <end position="495"/>
    </location>
</feature>
<proteinExistence type="predicted"/>
<feature type="transmembrane region" description="Helical" evidence="1">
    <location>
        <begin position="378"/>
        <end position="401"/>
    </location>
</feature>
<keyword evidence="1" id="KW-0812">Transmembrane</keyword>
<dbReference type="AlphaFoldDB" id="L0B1V7"/>
<dbReference type="RefSeq" id="XP_004830780.1">
    <property type="nucleotide sequence ID" value="XM_004830723.1"/>
</dbReference>
<evidence type="ECO:0000256" key="1">
    <source>
        <dbReference type="SAM" id="Phobius"/>
    </source>
</evidence>
<name>L0B1V7_THEEQ</name>
<feature type="transmembrane region" description="Helical" evidence="1">
    <location>
        <begin position="245"/>
        <end position="267"/>
    </location>
</feature>
<organism evidence="2 3">
    <name type="scientific">Theileria equi strain WA</name>
    <dbReference type="NCBI Taxonomy" id="1537102"/>
    <lineage>
        <taxon>Eukaryota</taxon>
        <taxon>Sar</taxon>
        <taxon>Alveolata</taxon>
        <taxon>Apicomplexa</taxon>
        <taxon>Aconoidasida</taxon>
        <taxon>Piroplasmida</taxon>
        <taxon>Theileriidae</taxon>
        <taxon>Theileria</taxon>
    </lineage>
</organism>
<protein>
    <submittedName>
        <fullName evidence="2">Uncharacterized protein</fullName>
    </submittedName>
</protein>
<keyword evidence="1" id="KW-0472">Membrane</keyword>
<dbReference type="GeneID" id="15805674"/>
<feature type="transmembrane region" description="Helical" evidence="1">
    <location>
        <begin position="216"/>
        <end position="239"/>
    </location>
</feature>
<feature type="transmembrane region" description="Helical" evidence="1">
    <location>
        <begin position="158"/>
        <end position="177"/>
    </location>
</feature>
<evidence type="ECO:0000313" key="3">
    <source>
        <dbReference type="Proteomes" id="UP000031512"/>
    </source>
</evidence>